<dbReference type="PANTHER" id="PTHR30332">
    <property type="entry name" value="PROBABLE GENERAL SECRETION PATHWAY PROTEIN D"/>
    <property type="match status" value="1"/>
</dbReference>
<keyword evidence="10" id="KW-1185">Reference proteome</keyword>
<comment type="similarity">
    <text evidence="4">Belongs to the bacterial secretin family.</text>
</comment>
<feature type="domain" description="NolW-like" evidence="8">
    <location>
        <begin position="106"/>
        <end position="162"/>
    </location>
</feature>
<sequence>MNFYTKAWTAAVCCFLPFQAVAIDVQVRDVPVRTVLEGLARSGHINLIVDDSVDGTLTMTLHDITVDEALQAIADSKGLYYDASGPIRTMTGPHSGKSVKTFHTWQLRHADPEAVKKAVEAAVPEADVRCHGDTNTVVVGGTAQTQAAVQALVRRLDVPVRQVDVSVEIASIDDSLLKQTGIEYNWSTVEGGADHSIFSLSGTIHALEERGKAKILARPHIVASNGREAHILIGDKIPVQTEHRSGQETAISTTYEDAGIKLTYTPQVHPDNSVTADLFAEVSTPVFVPELKAYRIATRQARTTVRLSEGQPLVIGGLIRREDLEHFRKVPLLADLPLIGKLFRYHYKSHKNTEIVLILKSQVLPD</sequence>
<dbReference type="Proteomes" id="UP001206692">
    <property type="component" value="Unassembled WGS sequence"/>
</dbReference>
<dbReference type="InterPro" id="IPR050810">
    <property type="entry name" value="Bact_Secretion_Sys_Channel"/>
</dbReference>
<evidence type="ECO:0000256" key="4">
    <source>
        <dbReference type="RuleBase" id="RU004003"/>
    </source>
</evidence>
<evidence type="ECO:0000256" key="5">
    <source>
        <dbReference type="RuleBase" id="RU004004"/>
    </source>
</evidence>
<dbReference type="Pfam" id="PF00263">
    <property type="entry name" value="Secretin"/>
    <property type="match status" value="1"/>
</dbReference>
<dbReference type="PANTHER" id="PTHR30332:SF17">
    <property type="entry name" value="TYPE IV PILIATION SYSTEM PROTEIN DR_0774-RELATED"/>
    <property type="match status" value="1"/>
</dbReference>
<keyword evidence="2 6" id="KW-0732">Signal</keyword>
<dbReference type="RefSeq" id="WP_062411901.1">
    <property type="nucleotide sequence ID" value="NZ_JAJCIO010000021.1"/>
</dbReference>
<reference evidence="9 10" key="1">
    <citation type="submission" date="2022-06" db="EMBL/GenBank/DDBJ databases">
        <title>Isolation of gut microbiota from human fecal samples.</title>
        <authorList>
            <person name="Pamer E.G."/>
            <person name="Barat B."/>
            <person name="Waligurski E."/>
            <person name="Medina S."/>
            <person name="Paddock L."/>
            <person name="Mostad J."/>
        </authorList>
    </citation>
    <scope>NUCLEOTIDE SEQUENCE [LARGE SCALE GENOMIC DNA]</scope>
    <source>
        <strain evidence="9 10">DFI.1.1</strain>
    </source>
</reference>
<organism evidence="9 10">
    <name type="scientific">Megasphaera massiliensis</name>
    <dbReference type="NCBI Taxonomy" id="1232428"/>
    <lineage>
        <taxon>Bacteria</taxon>
        <taxon>Bacillati</taxon>
        <taxon>Bacillota</taxon>
        <taxon>Negativicutes</taxon>
        <taxon>Veillonellales</taxon>
        <taxon>Veillonellaceae</taxon>
        <taxon>Megasphaera</taxon>
    </lineage>
</organism>
<evidence type="ECO:0000259" key="7">
    <source>
        <dbReference type="Pfam" id="PF00263"/>
    </source>
</evidence>
<accession>A0ABT1STS0</accession>
<evidence type="ECO:0000313" key="9">
    <source>
        <dbReference type="EMBL" id="MCQ5343276.1"/>
    </source>
</evidence>
<evidence type="ECO:0000256" key="3">
    <source>
        <dbReference type="ARBA" id="ARBA00023136"/>
    </source>
</evidence>
<dbReference type="InterPro" id="IPR005644">
    <property type="entry name" value="NolW-like"/>
</dbReference>
<keyword evidence="3" id="KW-0472">Membrane</keyword>
<proteinExistence type="inferred from homology"/>
<dbReference type="InterPro" id="IPR001775">
    <property type="entry name" value="GspD/PilQ"/>
</dbReference>
<dbReference type="Pfam" id="PF03958">
    <property type="entry name" value="Secretin_N"/>
    <property type="match status" value="1"/>
</dbReference>
<dbReference type="InterPro" id="IPR004846">
    <property type="entry name" value="T2SS/T3SS_dom"/>
</dbReference>
<evidence type="ECO:0000259" key="8">
    <source>
        <dbReference type="Pfam" id="PF03958"/>
    </source>
</evidence>
<evidence type="ECO:0000256" key="1">
    <source>
        <dbReference type="ARBA" id="ARBA00004370"/>
    </source>
</evidence>
<evidence type="ECO:0000256" key="2">
    <source>
        <dbReference type="ARBA" id="ARBA00022729"/>
    </source>
</evidence>
<keyword evidence="5" id="KW-0813">Transport</keyword>
<dbReference type="Gene3D" id="3.30.1370.130">
    <property type="match status" value="1"/>
</dbReference>
<evidence type="ECO:0000313" key="10">
    <source>
        <dbReference type="Proteomes" id="UP001206692"/>
    </source>
</evidence>
<dbReference type="InterPro" id="IPR038591">
    <property type="entry name" value="NolW-like_sf"/>
</dbReference>
<evidence type="ECO:0000256" key="6">
    <source>
        <dbReference type="SAM" id="SignalP"/>
    </source>
</evidence>
<gene>
    <name evidence="9" type="ORF">NE675_09630</name>
</gene>
<comment type="subcellular location">
    <subcellularLocation>
        <location evidence="5">Cell outer membrane</location>
    </subcellularLocation>
    <subcellularLocation>
        <location evidence="1">Membrane</location>
    </subcellularLocation>
</comment>
<feature type="chain" id="PRO_5047175401" evidence="6">
    <location>
        <begin position="23"/>
        <end position="366"/>
    </location>
</feature>
<protein>
    <submittedName>
        <fullName evidence="9">Secretion protein</fullName>
    </submittedName>
</protein>
<feature type="domain" description="Type II/III secretion system secretin-like" evidence="7">
    <location>
        <begin position="206"/>
        <end position="364"/>
    </location>
</feature>
<comment type="caution">
    <text evidence="9">The sequence shown here is derived from an EMBL/GenBank/DDBJ whole genome shotgun (WGS) entry which is preliminary data.</text>
</comment>
<dbReference type="EMBL" id="JANGEW010000019">
    <property type="protein sequence ID" value="MCQ5343276.1"/>
    <property type="molecule type" value="Genomic_DNA"/>
</dbReference>
<dbReference type="Gene3D" id="3.30.1370.120">
    <property type="match status" value="1"/>
</dbReference>
<dbReference type="PRINTS" id="PR00811">
    <property type="entry name" value="BCTERIALGSPD"/>
</dbReference>
<name>A0ABT1STS0_9FIRM</name>
<feature type="signal peptide" evidence="6">
    <location>
        <begin position="1"/>
        <end position="22"/>
    </location>
</feature>